<gene>
    <name evidence="1" type="ORF">FBZ93_11677</name>
</gene>
<reference evidence="1 2" key="1">
    <citation type="submission" date="2019-06" db="EMBL/GenBank/DDBJ databases">
        <title>Genomic Encyclopedia of Type Strains, Phase IV (KMG-V): Genome sequencing to study the core and pangenomes of soil and plant-associated prokaryotes.</title>
        <authorList>
            <person name="Whitman W."/>
        </authorList>
    </citation>
    <scope>NUCLEOTIDE SEQUENCE [LARGE SCALE GENOMIC DNA]</scope>
    <source>
        <strain evidence="1 2">BR 10355</strain>
    </source>
</reference>
<organism evidence="1 2">
    <name type="scientific">Bradyrhizobium macuxiense</name>
    <dbReference type="NCBI Taxonomy" id="1755647"/>
    <lineage>
        <taxon>Bacteria</taxon>
        <taxon>Pseudomonadati</taxon>
        <taxon>Pseudomonadota</taxon>
        <taxon>Alphaproteobacteria</taxon>
        <taxon>Hyphomicrobiales</taxon>
        <taxon>Nitrobacteraceae</taxon>
        <taxon>Bradyrhizobium</taxon>
    </lineage>
</organism>
<accession>A0A560L1E2</accession>
<name>A0A560L1E2_9BRAD</name>
<dbReference type="EMBL" id="VITY01000016">
    <property type="protein sequence ID" value="TWB89361.1"/>
    <property type="molecule type" value="Genomic_DNA"/>
</dbReference>
<dbReference type="Gene3D" id="3.40.30.10">
    <property type="entry name" value="Glutaredoxin"/>
    <property type="match status" value="1"/>
</dbReference>
<comment type="caution">
    <text evidence="1">The sequence shown here is derived from an EMBL/GenBank/DDBJ whole genome shotgun (WGS) entry which is preliminary data.</text>
</comment>
<dbReference type="RefSeq" id="WP_146991681.1">
    <property type="nucleotide sequence ID" value="NZ_VITY01000016.1"/>
</dbReference>
<proteinExistence type="predicted"/>
<dbReference type="OrthoDB" id="6560050at2"/>
<dbReference type="AlphaFoldDB" id="A0A560L1E2"/>
<evidence type="ECO:0000313" key="1">
    <source>
        <dbReference type="EMBL" id="TWB89361.1"/>
    </source>
</evidence>
<dbReference type="Pfam" id="PF07449">
    <property type="entry name" value="HyaE"/>
    <property type="match status" value="1"/>
</dbReference>
<keyword evidence="2" id="KW-1185">Reference proteome</keyword>
<dbReference type="InterPro" id="IPR010893">
    <property type="entry name" value="NiFe-hyd_mat_HyaE"/>
</dbReference>
<dbReference type="Proteomes" id="UP000321304">
    <property type="component" value="Unassembled WGS sequence"/>
</dbReference>
<sequence>MGFQSGKHDLTWLGLIEAVTASIDAPLAVALLLGTIAVLLSAGDPLTWIEAIHVTVSPSELFQAFQRRVVGMVTARYAEGRLAKRFGLRVQSTLILWLQGETHGPIVETEVWKICTSRIFRLIDHLREGVSVVKNVIPQPARANVAS</sequence>
<evidence type="ECO:0000313" key="2">
    <source>
        <dbReference type="Proteomes" id="UP000321304"/>
    </source>
</evidence>
<protein>
    <submittedName>
        <fullName evidence="1">Hydrogenase-1 operon protein HyaE</fullName>
    </submittedName>
</protein>